<keyword evidence="2" id="KW-1185">Reference proteome</keyword>
<evidence type="ECO:0000313" key="1">
    <source>
        <dbReference type="EMBL" id="KAK2183486.1"/>
    </source>
</evidence>
<accession>A0AAD9L631</accession>
<organism evidence="1 2">
    <name type="scientific">Ridgeia piscesae</name>
    <name type="common">Tubeworm</name>
    <dbReference type="NCBI Taxonomy" id="27915"/>
    <lineage>
        <taxon>Eukaryota</taxon>
        <taxon>Metazoa</taxon>
        <taxon>Spiralia</taxon>
        <taxon>Lophotrochozoa</taxon>
        <taxon>Annelida</taxon>
        <taxon>Polychaeta</taxon>
        <taxon>Sedentaria</taxon>
        <taxon>Canalipalpata</taxon>
        <taxon>Sabellida</taxon>
        <taxon>Siboglinidae</taxon>
        <taxon>Ridgeia</taxon>
    </lineage>
</organism>
<dbReference type="Proteomes" id="UP001209878">
    <property type="component" value="Unassembled WGS sequence"/>
</dbReference>
<sequence>MSRDMLLDSLSAILRRPDDLVQNISNDIDGRMPASLPRVGVKFVDDLGKQLDEGVVHQLELEGSLGYTGSHGMLVSQMPGCGLE</sequence>
<dbReference type="EMBL" id="JAODUO010000310">
    <property type="protein sequence ID" value="KAK2183486.1"/>
    <property type="molecule type" value="Genomic_DNA"/>
</dbReference>
<dbReference type="AlphaFoldDB" id="A0AAD9L631"/>
<name>A0AAD9L631_RIDPI</name>
<evidence type="ECO:0000313" key="2">
    <source>
        <dbReference type="Proteomes" id="UP001209878"/>
    </source>
</evidence>
<protein>
    <submittedName>
        <fullName evidence="1">Uncharacterized protein</fullName>
    </submittedName>
</protein>
<comment type="caution">
    <text evidence="1">The sequence shown here is derived from an EMBL/GenBank/DDBJ whole genome shotgun (WGS) entry which is preliminary data.</text>
</comment>
<proteinExistence type="predicted"/>
<gene>
    <name evidence="1" type="ORF">NP493_310g01042</name>
</gene>
<reference evidence="1" key="1">
    <citation type="journal article" date="2023" name="Mol. Biol. Evol.">
        <title>Third-Generation Sequencing Reveals the Adaptive Role of the Epigenome in Three Deep-Sea Polychaetes.</title>
        <authorList>
            <person name="Perez M."/>
            <person name="Aroh O."/>
            <person name="Sun Y."/>
            <person name="Lan Y."/>
            <person name="Juniper S.K."/>
            <person name="Young C.R."/>
            <person name="Angers B."/>
            <person name="Qian P.Y."/>
        </authorList>
    </citation>
    <scope>NUCLEOTIDE SEQUENCE</scope>
    <source>
        <strain evidence="1">R07B-5</strain>
    </source>
</reference>